<protein>
    <submittedName>
        <fullName evidence="2">Uncharacterized protein</fullName>
    </submittedName>
</protein>
<name>A0ABQ7LR56_BRACM</name>
<sequence>MDTDTRGHDQNIKEKPCTCTRSRKYKGNKDKGSLGNTTKTRTKINHLGDRRSRLVASLKTFLWKTQRDKTKG</sequence>
<feature type="compositionally biased region" description="Basic and acidic residues" evidence="1">
    <location>
        <begin position="1"/>
        <end position="16"/>
    </location>
</feature>
<proteinExistence type="predicted"/>
<gene>
    <name evidence="2" type="primary">A08g503200.1_BraROA</name>
    <name evidence="2" type="ORF">IGI04_030046</name>
</gene>
<accession>A0ABQ7LR56</accession>
<evidence type="ECO:0000313" key="3">
    <source>
        <dbReference type="Proteomes" id="UP000823674"/>
    </source>
</evidence>
<organism evidence="2 3">
    <name type="scientific">Brassica rapa subsp. trilocularis</name>
    <dbReference type="NCBI Taxonomy" id="1813537"/>
    <lineage>
        <taxon>Eukaryota</taxon>
        <taxon>Viridiplantae</taxon>
        <taxon>Streptophyta</taxon>
        <taxon>Embryophyta</taxon>
        <taxon>Tracheophyta</taxon>
        <taxon>Spermatophyta</taxon>
        <taxon>Magnoliopsida</taxon>
        <taxon>eudicotyledons</taxon>
        <taxon>Gunneridae</taxon>
        <taxon>Pentapetalae</taxon>
        <taxon>rosids</taxon>
        <taxon>malvids</taxon>
        <taxon>Brassicales</taxon>
        <taxon>Brassicaceae</taxon>
        <taxon>Brassiceae</taxon>
        <taxon>Brassica</taxon>
    </lineage>
</organism>
<dbReference type="Proteomes" id="UP000823674">
    <property type="component" value="Chromosome A08"/>
</dbReference>
<dbReference type="EMBL" id="JADBGQ010000007">
    <property type="protein sequence ID" value="KAG5388505.1"/>
    <property type="molecule type" value="Genomic_DNA"/>
</dbReference>
<reference evidence="2 3" key="1">
    <citation type="submission" date="2021-03" db="EMBL/GenBank/DDBJ databases">
        <authorList>
            <person name="King G.J."/>
            <person name="Bancroft I."/>
            <person name="Baten A."/>
            <person name="Bloomfield J."/>
            <person name="Borpatragohain P."/>
            <person name="He Z."/>
            <person name="Irish N."/>
            <person name="Irwin J."/>
            <person name="Liu K."/>
            <person name="Mauleon R.P."/>
            <person name="Moore J."/>
            <person name="Morris R."/>
            <person name="Ostergaard L."/>
            <person name="Wang B."/>
            <person name="Wells R."/>
        </authorList>
    </citation>
    <scope>NUCLEOTIDE SEQUENCE [LARGE SCALE GENOMIC DNA]</scope>
    <source>
        <strain evidence="2">R-o-18</strain>
        <tissue evidence="2">Leaf</tissue>
    </source>
</reference>
<feature type="region of interest" description="Disordered" evidence="1">
    <location>
        <begin position="1"/>
        <end position="40"/>
    </location>
</feature>
<comment type="caution">
    <text evidence="2">The sequence shown here is derived from an EMBL/GenBank/DDBJ whole genome shotgun (WGS) entry which is preliminary data.</text>
</comment>
<evidence type="ECO:0000256" key="1">
    <source>
        <dbReference type="SAM" id="MobiDB-lite"/>
    </source>
</evidence>
<evidence type="ECO:0000313" key="2">
    <source>
        <dbReference type="EMBL" id="KAG5388505.1"/>
    </source>
</evidence>
<keyword evidence="3" id="KW-1185">Reference proteome</keyword>